<keyword evidence="3" id="KW-0732">Signal</keyword>
<proteinExistence type="inferred from homology"/>
<dbReference type="GO" id="GO:0003723">
    <property type="term" value="F:RNA binding"/>
    <property type="evidence" value="ECO:0007669"/>
    <property type="project" value="InterPro"/>
</dbReference>
<dbReference type="AlphaFoldDB" id="A0AAW1K689"/>
<evidence type="ECO:0000313" key="5">
    <source>
        <dbReference type="Proteomes" id="UP001443914"/>
    </source>
</evidence>
<dbReference type="Proteomes" id="UP001443914">
    <property type="component" value="Unassembled WGS sequence"/>
</dbReference>
<comment type="similarity">
    <text evidence="1 2">Belongs to the RNase T2 family.</text>
</comment>
<dbReference type="GO" id="GO:0033897">
    <property type="term" value="F:ribonuclease T2 activity"/>
    <property type="evidence" value="ECO:0007669"/>
    <property type="project" value="InterPro"/>
</dbReference>
<dbReference type="CDD" id="cd00374">
    <property type="entry name" value="RNase_T2"/>
    <property type="match status" value="1"/>
</dbReference>
<dbReference type="GO" id="GO:0006401">
    <property type="term" value="P:RNA catabolic process"/>
    <property type="evidence" value="ECO:0007669"/>
    <property type="project" value="UniProtKB-ARBA"/>
</dbReference>
<gene>
    <name evidence="4" type="ORF">RND81_06G008800</name>
</gene>
<dbReference type="PROSITE" id="PS00530">
    <property type="entry name" value="RNASE_T2_1"/>
    <property type="match status" value="1"/>
</dbReference>
<evidence type="ECO:0000256" key="1">
    <source>
        <dbReference type="ARBA" id="ARBA00007469"/>
    </source>
</evidence>
<name>A0AAW1K689_SAPOF</name>
<dbReference type="PANTHER" id="PTHR11240:SF22">
    <property type="entry name" value="RIBONUCLEASE T2"/>
    <property type="match status" value="1"/>
</dbReference>
<evidence type="ECO:0000256" key="2">
    <source>
        <dbReference type="RuleBase" id="RU004328"/>
    </source>
</evidence>
<feature type="chain" id="PRO_5043407725" evidence="3">
    <location>
        <begin position="20"/>
        <end position="232"/>
    </location>
</feature>
<protein>
    <submittedName>
        <fullName evidence="4">Uncharacterized protein</fullName>
    </submittedName>
</protein>
<comment type="caution">
    <text evidence="4">The sequence shown here is derived from an EMBL/GenBank/DDBJ whole genome shotgun (WGS) entry which is preliminary data.</text>
</comment>
<dbReference type="Pfam" id="PF00445">
    <property type="entry name" value="Ribonuclease_T2"/>
    <property type="match status" value="1"/>
</dbReference>
<dbReference type="InterPro" id="IPR018188">
    <property type="entry name" value="RNase_T2_His_AS_1"/>
</dbReference>
<dbReference type="InterPro" id="IPR001568">
    <property type="entry name" value="RNase_T2-like"/>
</dbReference>
<dbReference type="InterPro" id="IPR036430">
    <property type="entry name" value="RNase_T2-like_sf"/>
</dbReference>
<sequence>MLNSIIILLSLIMLTKVFSAPPAQAPPPAPAKAYIMALQWPVTVCLVEQCKEKKTPPPESFKLHGLWPCNTYWNSSVEKCPGSDFSGPALDDMRGDLLTYWPSLLQPENQFWKHEWLVHGTCSGLPLEHYFADGVRLTRLNAPQILSALSKSGIKPGDVKETPIAIRDAIANNFGVRPKLACVFDNPIYLLKEIHLCLDQNYKFKDCPKENWLKNCGPYQSKEQAIIKLPSN</sequence>
<keyword evidence="5" id="KW-1185">Reference proteome</keyword>
<dbReference type="Gene3D" id="3.90.730.10">
    <property type="entry name" value="Ribonuclease T2-like"/>
    <property type="match status" value="1"/>
</dbReference>
<accession>A0AAW1K689</accession>
<feature type="signal peptide" evidence="3">
    <location>
        <begin position="1"/>
        <end position="19"/>
    </location>
</feature>
<reference evidence="4" key="1">
    <citation type="submission" date="2024-03" db="EMBL/GenBank/DDBJ databases">
        <title>WGS assembly of Saponaria officinalis var. Norfolk2.</title>
        <authorList>
            <person name="Jenkins J."/>
            <person name="Shu S."/>
            <person name="Grimwood J."/>
            <person name="Barry K."/>
            <person name="Goodstein D."/>
            <person name="Schmutz J."/>
            <person name="Leebens-Mack J."/>
            <person name="Osbourn A."/>
        </authorList>
    </citation>
    <scope>NUCLEOTIDE SEQUENCE [LARGE SCALE GENOMIC DNA]</scope>
    <source>
        <strain evidence="4">JIC</strain>
    </source>
</reference>
<evidence type="ECO:0000313" key="4">
    <source>
        <dbReference type="EMBL" id="KAK9713173.1"/>
    </source>
</evidence>
<dbReference type="EMBL" id="JBDFQZ010000006">
    <property type="protein sequence ID" value="KAK9713173.1"/>
    <property type="molecule type" value="Genomic_DNA"/>
</dbReference>
<dbReference type="PANTHER" id="PTHR11240">
    <property type="entry name" value="RIBONUCLEASE T2"/>
    <property type="match status" value="1"/>
</dbReference>
<dbReference type="SUPFAM" id="SSF55895">
    <property type="entry name" value="Ribonuclease Rh-like"/>
    <property type="match status" value="1"/>
</dbReference>
<evidence type="ECO:0000256" key="3">
    <source>
        <dbReference type="SAM" id="SignalP"/>
    </source>
</evidence>
<organism evidence="4 5">
    <name type="scientific">Saponaria officinalis</name>
    <name type="common">Common soapwort</name>
    <name type="synonym">Lychnis saponaria</name>
    <dbReference type="NCBI Taxonomy" id="3572"/>
    <lineage>
        <taxon>Eukaryota</taxon>
        <taxon>Viridiplantae</taxon>
        <taxon>Streptophyta</taxon>
        <taxon>Embryophyta</taxon>
        <taxon>Tracheophyta</taxon>
        <taxon>Spermatophyta</taxon>
        <taxon>Magnoliopsida</taxon>
        <taxon>eudicotyledons</taxon>
        <taxon>Gunneridae</taxon>
        <taxon>Pentapetalae</taxon>
        <taxon>Caryophyllales</taxon>
        <taxon>Caryophyllaceae</taxon>
        <taxon>Caryophylleae</taxon>
        <taxon>Saponaria</taxon>
    </lineage>
</organism>